<evidence type="ECO:0000313" key="1">
    <source>
        <dbReference type="EnsemblPlants" id="OMERI08G15450.2"/>
    </source>
</evidence>
<dbReference type="CDD" id="cd20251">
    <property type="entry name" value="Complex1_LYR_SF"/>
    <property type="match status" value="1"/>
</dbReference>
<keyword evidence="2" id="KW-1185">Reference proteome</keyword>
<accession>A0A0E0EMU3</accession>
<name>A0A0E0EMU3_9ORYZ</name>
<dbReference type="Proteomes" id="UP000008021">
    <property type="component" value="Chromosome 8"/>
</dbReference>
<dbReference type="Gramene" id="OMERI08G15450.2">
    <property type="protein sequence ID" value="OMERI08G15450.2"/>
    <property type="gene ID" value="OMERI08G15450"/>
</dbReference>
<sequence length="184" mass="19896">MGLSTPAQKHPSALDLCNASAPQLDAAAAAIVPSRPRAAVAVAAAAAATGNLPLPSETGAAVTVRFHVGAAQQDSHGPSSLGAWRLKEMPSIQKALPPELADNVIRLYRECLRRARFIGHQFKKNMHETDTEKIQKMKDDAARGLINHILYESEKMTGRKFSILQATEAFQPFFSSNKKQLVQA</sequence>
<dbReference type="EnsemblPlants" id="OMERI08G15450.2">
    <property type="protein sequence ID" value="OMERI08G15450.2"/>
    <property type="gene ID" value="OMERI08G15450"/>
</dbReference>
<evidence type="ECO:0008006" key="3">
    <source>
        <dbReference type="Google" id="ProtNLM"/>
    </source>
</evidence>
<organism evidence="1">
    <name type="scientific">Oryza meridionalis</name>
    <dbReference type="NCBI Taxonomy" id="40149"/>
    <lineage>
        <taxon>Eukaryota</taxon>
        <taxon>Viridiplantae</taxon>
        <taxon>Streptophyta</taxon>
        <taxon>Embryophyta</taxon>
        <taxon>Tracheophyta</taxon>
        <taxon>Spermatophyta</taxon>
        <taxon>Magnoliopsida</taxon>
        <taxon>Liliopsida</taxon>
        <taxon>Poales</taxon>
        <taxon>Poaceae</taxon>
        <taxon>BOP clade</taxon>
        <taxon>Oryzoideae</taxon>
        <taxon>Oryzeae</taxon>
        <taxon>Oryzinae</taxon>
        <taxon>Oryza</taxon>
    </lineage>
</organism>
<protein>
    <recommendedName>
        <fullName evidence="3">Complex 1 LYR protein</fullName>
    </recommendedName>
</protein>
<dbReference type="PANTHER" id="PTHR47579:SF3">
    <property type="entry name" value="COMPLEX 1 LYR PROTEIN DOMAIN-CONTAINING PROTEIN"/>
    <property type="match status" value="1"/>
</dbReference>
<dbReference type="AlphaFoldDB" id="A0A0E0EMU3"/>
<reference evidence="1" key="1">
    <citation type="submission" date="2015-04" db="UniProtKB">
        <authorList>
            <consortium name="EnsemblPlants"/>
        </authorList>
    </citation>
    <scope>IDENTIFICATION</scope>
</reference>
<dbReference type="PANTHER" id="PTHR47579">
    <property type="entry name" value="COMPLEX 1 LYR PROTEIN"/>
    <property type="match status" value="1"/>
</dbReference>
<reference evidence="1" key="2">
    <citation type="submission" date="2018-05" db="EMBL/GenBank/DDBJ databases">
        <title>OmerRS3 (Oryza meridionalis Reference Sequence Version 3).</title>
        <authorList>
            <person name="Zhang J."/>
            <person name="Kudrna D."/>
            <person name="Lee S."/>
            <person name="Talag J."/>
            <person name="Welchert J."/>
            <person name="Wing R.A."/>
        </authorList>
    </citation>
    <scope>NUCLEOTIDE SEQUENCE [LARGE SCALE GENOMIC DNA]</scope>
    <source>
        <strain evidence="1">cv. OR44</strain>
    </source>
</reference>
<evidence type="ECO:0000313" key="2">
    <source>
        <dbReference type="Proteomes" id="UP000008021"/>
    </source>
</evidence>
<proteinExistence type="predicted"/>